<accession>A0A645GTD2</accession>
<dbReference type="AntiFam" id="ANF00127">
    <property type="entry name" value="Shadow ORF (opposite eno)"/>
</dbReference>
<name>A0A645GTD2_9ZZZZ</name>
<sequence length="42" mass="4781">MLVGRAVQVDHHLIEGLLIGHVHADKLGRDDLVYVFNRRMDA</sequence>
<dbReference type="AlphaFoldDB" id="A0A645GTD2"/>
<comment type="caution">
    <text evidence="1">The sequence shown here is derived from an EMBL/GenBank/DDBJ whole genome shotgun (WGS) entry which is preliminary data.</text>
</comment>
<proteinExistence type="predicted"/>
<gene>
    <name evidence="1" type="ORF">SDC9_177482</name>
</gene>
<dbReference type="EMBL" id="VSSQ01080990">
    <property type="protein sequence ID" value="MPN30025.1"/>
    <property type="molecule type" value="Genomic_DNA"/>
</dbReference>
<protein>
    <submittedName>
        <fullName evidence="1">Uncharacterized protein</fullName>
    </submittedName>
</protein>
<organism evidence="1">
    <name type="scientific">bioreactor metagenome</name>
    <dbReference type="NCBI Taxonomy" id="1076179"/>
    <lineage>
        <taxon>unclassified sequences</taxon>
        <taxon>metagenomes</taxon>
        <taxon>ecological metagenomes</taxon>
    </lineage>
</organism>
<reference evidence="1" key="1">
    <citation type="submission" date="2019-08" db="EMBL/GenBank/DDBJ databases">
        <authorList>
            <person name="Kucharzyk K."/>
            <person name="Murdoch R.W."/>
            <person name="Higgins S."/>
            <person name="Loffler F."/>
        </authorList>
    </citation>
    <scope>NUCLEOTIDE SEQUENCE</scope>
</reference>
<evidence type="ECO:0000313" key="1">
    <source>
        <dbReference type="EMBL" id="MPN30025.1"/>
    </source>
</evidence>